<comment type="caution">
    <text evidence="2">The sequence shown here is derived from an EMBL/GenBank/DDBJ whole genome shotgun (WGS) entry which is preliminary data.</text>
</comment>
<feature type="transmembrane region" description="Helical" evidence="1">
    <location>
        <begin position="12"/>
        <end position="37"/>
    </location>
</feature>
<evidence type="ECO:0000313" key="2">
    <source>
        <dbReference type="EMBL" id="PMP64518.1"/>
    </source>
</evidence>
<organism evidence="2 3">
    <name type="scientific">Caldimicrobium thiodismutans</name>
    <dbReference type="NCBI Taxonomy" id="1653476"/>
    <lineage>
        <taxon>Bacteria</taxon>
        <taxon>Pseudomonadati</taxon>
        <taxon>Thermodesulfobacteriota</taxon>
        <taxon>Thermodesulfobacteria</taxon>
        <taxon>Thermodesulfobacteriales</taxon>
        <taxon>Thermodesulfobacteriaceae</taxon>
        <taxon>Caldimicrobium</taxon>
    </lineage>
</organism>
<feature type="transmembrane region" description="Helical" evidence="1">
    <location>
        <begin position="57"/>
        <end position="85"/>
    </location>
</feature>
<proteinExistence type="predicted"/>
<reference evidence="2 3" key="1">
    <citation type="submission" date="2018-01" db="EMBL/GenBank/DDBJ databases">
        <title>Metagenomic assembled genomes from two thermal pools in the Uzon Caldera, Kamchatka, Russia.</title>
        <authorList>
            <person name="Wilkins L."/>
            <person name="Ettinger C."/>
        </authorList>
    </citation>
    <scope>NUCLEOTIDE SEQUENCE [LARGE SCALE GENOMIC DNA]</scope>
    <source>
        <strain evidence="2">ZAV-15</strain>
    </source>
</reference>
<sequence>MLGKVDVKRGIYIGTGAGLILFVLLGFFPSAMVGGYVGLKLAELMVGPGSMGVITRVLTAISMIGTVIVTAVAFILGGALAGYVISQRLVTRVEAKVKV</sequence>
<dbReference type="Proteomes" id="UP000235731">
    <property type="component" value="Unassembled WGS sequence"/>
</dbReference>
<keyword evidence="1" id="KW-1133">Transmembrane helix</keyword>
<dbReference type="EMBL" id="PNIE01000005">
    <property type="protein sequence ID" value="PMP64518.1"/>
    <property type="molecule type" value="Genomic_DNA"/>
</dbReference>
<name>A0A2N7PLF6_9BACT</name>
<evidence type="ECO:0000313" key="3">
    <source>
        <dbReference type="Proteomes" id="UP000235731"/>
    </source>
</evidence>
<keyword evidence="1" id="KW-0472">Membrane</keyword>
<gene>
    <name evidence="2" type="ORF">C0197_00235</name>
</gene>
<evidence type="ECO:0008006" key="4">
    <source>
        <dbReference type="Google" id="ProtNLM"/>
    </source>
</evidence>
<evidence type="ECO:0000256" key="1">
    <source>
        <dbReference type="SAM" id="Phobius"/>
    </source>
</evidence>
<dbReference type="AlphaFoldDB" id="A0A2N7PLF6"/>
<protein>
    <recommendedName>
        <fullName evidence="4">DUF3566 domain-containing protein</fullName>
    </recommendedName>
</protein>
<keyword evidence="1" id="KW-0812">Transmembrane</keyword>
<accession>A0A2N7PLF6</accession>